<dbReference type="EMBL" id="JAWXXX010000001">
    <property type="protein sequence ID" value="MDX5893053.1"/>
    <property type="molecule type" value="Genomic_DNA"/>
</dbReference>
<gene>
    <name evidence="1" type="ORF">RradSPS_0356</name>
    <name evidence="2" type="ORF">SIL72_03310</name>
</gene>
<proteinExistence type="predicted"/>
<dbReference type="STRING" id="42256.RradSPS_0356"/>
<name>A0A023X0Q9_RUBRA</name>
<dbReference type="AlphaFoldDB" id="A0A023X0Q9"/>
<keyword evidence="3" id="KW-1185">Reference proteome</keyword>
<sequence length="61" mass="6663">MSEEIKTGDWVSFKSFGFTNEGRVVKVEDGSYSVEVPTGATSVYVDVPKGPKVRKADPPQE</sequence>
<protein>
    <submittedName>
        <fullName evidence="1">Uncharacterized protein</fullName>
    </submittedName>
</protein>
<evidence type="ECO:0000313" key="2">
    <source>
        <dbReference type="EMBL" id="MDX5893053.1"/>
    </source>
</evidence>
<dbReference type="RefSeq" id="WP_038680288.1">
    <property type="nucleotide sequence ID" value="NZ_CP007514.1"/>
</dbReference>
<reference evidence="1 3" key="1">
    <citation type="submission" date="2014-03" db="EMBL/GenBank/DDBJ databases">
        <title>Complete genome sequence of the Radio-Resistant Rubrobacter radiotolerans RSPS-4.</title>
        <authorList>
            <person name="Egas C.C."/>
            <person name="Barroso C.C."/>
            <person name="Froufe H.J.C."/>
            <person name="Pacheco J.J."/>
            <person name="Albuquerque L.L."/>
            <person name="da Costa M.M.S."/>
        </authorList>
    </citation>
    <scope>NUCLEOTIDE SEQUENCE [LARGE SCALE GENOMIC DNA]</scope>
    <source>
        <strain evidence="1 3">RSPS-4</strain>
    </source>
</reference>
<reference evidence="2" key="2">
    <citation type="submission" date="2023-11" db="EMBL/GenBank/DDBJ databases">
        <title>MicrobeMod: A computational toolkit for identifying prokaryotic methylation and restriction-modification with nanopore sequencing.</title>
        <authorList>
            <person name="Crits-Christoph A."/>
            <person name="Kang S.C."/>
            <person name="Lee H."/>
            <person name="Ostrov N."/>
        </authorList>
    </citation>
    <scope>NUCLEOTIDE SEQUENCE</scope>
    <source>
        <strain evidence="2">ATCC 51242</strain>
    </source>
</reference>
<accession>A0A023X0Q9</accession>
<organism evidence="1 3">
    <name type="scientific">Rubrobacter radiotolerans</name>
    <name type="common">Arthrobacter radiotolerans</name>
    <dbReference type="NCBI Taxonomy" id="42256"/>
    <lineage>
        <taxon>Bacteria</taxon>
        <taxon>Bacillati</taxon>
        <taxon>Actinomycetota</taxon>
        <taxon>Rubrobacteria</taxon>
        <taxon>Rubrobacterales</taxon>
        <taxon>Rubrobacteraceae</taxon>
        <taxon>Rubrobacter</taxon>
    </lineage>
</organism>
<dbReference type="OrthoDB" id="5244954at2"/>
<dbReference type="EMBL" id="CP007514">
    <property type="protein sequence ID" value="AHY45639.1"/>
    <property type="molecule type" value="Genomic_DNA"/>
</dbReference>
<dbReference type="Proteomes" id="UP001281130">
    <property type="component" value="Unassembled WGS sequence"/>
</dbReference>
<dbReference type="KEGG" id="rrd:RradSPS_0356"/>
<evidence type="ECO:0000313" key="1">
    <source>
        <dbReference type="EMBL" id="AHY45639.1"/>
    </source>
</evidence>
<dbReference type="HOGENOM" id="CLU_2919934_0_0_11"/>
<evidence type="ECO:0000313" key="3">
    <source>
        <dbReference type="Proteomes" id="UP000025229"/>
    </source>
</evidence>
<dbReference type="Proteomes" id="UP000025229">
    <property type="component" value="Chromosome"/>
</dbReference>